<organism evidence="3 4">
    <name type="scientific">Lachancea fermentati</name>
    <name type="common">Zygosaccharomyces fermentati</name>
    <dbReference type="NCBI Taxonomy" id="4955"/>
    <lineage>
        <taxon>Eukaryota</taxon>
        <taxon>Fungi</taxon>
        <taxon>Dikarya</taxon>
        <taxon>Ascomycota</taxon>
        <taxon>Saccharomycotina</taxon>
        <taxon>Saccharomycetes</taxon>
        <taxon>Saccharomycetales</taxon>
        <taxon>Saccharomycetaceae</taxon>
        <taxon>Lachancea</taxon>
    </lineage>
</organism>
<dbReference type="SUPFAM" id="SSF50249">
    <property type="entry name" value="Nucleic acid-binding proteins"/>
    <property type="match status" value="1"/>
</dbReference>
<dbReference type="PANTHER" id="PTHR23355">
    <property type="entry name" value="RIBONUCLEASE"/>
    <property type="match status" value="1"/>
</dbReference>
<dbReference type="GO" id="GO:0003723">
    <property type="term" value="F:RNA binding"/>
    <property type="evidence" value="ECO:0007669"/>
    <property type="project" value="InterPro"/>
</dbReference>
<dbReference type="SMART" id="SM00955">
    <property type="entry name" value="RNB"/>
    <property type="match status" value="1"/>
</dbReference>
<dbReference type="AlphaFoldDB" id="A0A1G4MH82"/>
<dbReference type="PROSITE" id="PS01175">
    <property type="entry name" value="RIBONUCLEASE_II"/>
    <property type="match status" value="1"/>
</dbReference>
<feature type="domain" description="RNB" evidence="2">
    <location>
        <begin position="492"/>
        <end position="815"/>
    </location>
</feature>
<comment type="similarity">
    <text evidence="1">Belongs to the RNR ribonuclease family.</text>
</comment>
<protein>
    <submittedName>
        <fullName evidence="3">LAFE_0G06942g1_1</fullName>
    </submittedName>
</protein>
<dbReference type="InterPro" id="IPR001900">
    <property type="entry name" value="RNase_II/R"/>
</dbReference>
<reference evidence="3 4" key="1">
    <citation type="submission" date="2016-03" db="EMBL/GenBank/DDBJ databases">
        <authorList>
            <person name="Devillers H."/>
        </authorList>
    </citation>
    <scope>NUCLEOTIDE SEQUENCE [LARGE SCALE GENOMIC DNA]</scope>
    <source>
        <strain evidence="3">CBS 6772</strain>
    </source>
</reference>
<dbReference type="EMBL" id="LT598486">
    <property type="protein sequence ID" value="SCW03279.1"/>
    <property type="molecule type" value="Genomic_DNA"/>
</dbReference>
<evidence type="ECO:0000256" key="1">
    <source>
        <dbReference type="RuleBase" id="RU003901"/>
    </source>
</evidence>
<evidence type="ECO:0000313" key="3">
    <source>
        <dbReference type="EMBL" id="SCW03279.1"/>
    </source>
</evidence>
<dbReference type="PANTHER" id="PTHR23355:SF59">
    <property type="entry name" value="EXORIBONUCLEASE II, MITOCHONDRIAL"/>
    <property type="match status" value="1"/>
</dbReference>
<dbReference type="OrthoDB" id="2285229at2759"/>
<sequence length="930" mass="104452">MYARRVAVRTPLRCLTTLPPAGRSLVFSRAGAVEPGVEIKDLAQIRAGLDARYDHRYRQPSRQWIQQNIPSAAAPLYRLLDDAPAALSRREKDHIVSSLSAAVYDKASHTFYMRTPALQAAPLAAGDLVLLRSSPSQLSMCVEVPTDASDPRFTFATIDGSLQFASRSMVLLRIPSFYTRPAPHLIQPETASPGAARIGTVKNSPDRTFVLPILARRLRTSYIPFEVTKAAWDQMPAVTRKLELLHRFLQRSSGPWQVSIFTLCALVSHFDLAKARTLPTEHYLDALFSKVGFKDSIHSLGGRHLHPQPPTRVDAACFVATFWALLQQQEYNLWGKIHTHSALLTPISVTVLPLQSQHLYYEKTLQALKKDNYRSLDEFAHLVNTHDYQPIPTRFPEIVQLLQDYAAGNFHNNGAIVTVTSKIFRRLAGYQDEDVTSDLCHDLLKKLIPQTIPNPLLLNKDLALATSSERTCLEQKVFDLSTPNHIDDAQLRKDFGNLNVYCIDSDTAHEIDDGISIEHRGGNLYTLHVHIADPASLFQKITDDAARDDVLDIALERAFTTYLPDIVQPMLPTTFCRAADMGNDGVKTKTMSFSVNVEYKKSGVRVLDHTFDVKLGLVSRFPKVTYSKVDQILSDPSNSTREKKELQQLYKIAKGLRQKRVREQNAIIFGEGFNKGLVKLNSDNDGELTCVSFEDQTETSSTILVSEMMILANTLTGRFFKTNGIPGIYRSYKELTLKDTALQAYSSIREKTKLGEFPTIRDINKTSSLLNSSFYTGIPTRHEMIGAPEYLTVTSPLRRFADMVNHFQLHRYLRNLPACFTQEEVDGLAWHIQSRDVILRTASRASATYWTLKYLKEEQKKDPLQTYNVMVTSVPQMGTVRCVFPTLNAARGILKLNPKKAASVAIGDEISGCKITRLHCLDGIMELEMP</sequence>
<dbReference type="InterPro" id="IPR050180">
    <property type="entry name" value="RNR_Ribonuclease"/>
</dbReference>
<proteinExistence type="inferred from homology"/>
<name>A0A1G4MH82_LACFM</name>
<dbReference type="Pfam" id="PF00773">
    <property type="entry name" value="RNB"/>
    <property type="match status" value="1"/>
</dbReference>
<dbReference type="GO" id="GO:0006402">
    <property type="term" value="P:mRNA catabolic process"/>
    <property type="evidence" value="ECO:0007669"/>
    <property type="project" value="TreeGrafter"/>
</dbReference>
<gene>
    <name evidence="3" type="ORF">LAFE_0G06942G</name>
</gene>
<keyword evidence="4" id="KW-1185">Reference proteome</keyword>
<dbReference type="InterPro" id="IPR012340">
    <property type="entry name" value="NA-bd_OB-fold"/>
</dbReference>
<dbReference type="Proteomes" id="UP000190831">
    <property type="component" value="Chromosome G"/>
</dbReference>
<dbReference type="GO" id="GO:0000175">
    <property type="term" value="F:3'-5'-RNA exonuclease activity"/>
    <property type="evidence" value="ECO:0007669"/>
    <property type="project" value="TreeGrafter"/>
</dbReference>
<dbReference type="InterPro" id="IPR022966">
    <property type="entry name" value="RNase_II/R_CS"/>
</dbReference>
<dbReference type="OMA" id="VFCIDSE"/>
<accession>A0A1G4MH82</accession>
<evidence type="ECO:0000313" key="4">
    <source>
        <dbReference type="Proteomes" id="UP000190831"/>
    </source>
</evidence>
<dbReference type="GO" id="GO:0000932">
    <property type="term" value="C:P-body"/>
    <property type="evidence" value="ECO:0007669"/>
    <property type="project" value="TreeGrafter"/>
</dbReference>
<evidence type="ECO:0000259" key="2">
    <source>
        <dbReference type="SMART" id="SM00955"/>
    </source>
</evidence>
<dbReference type="STRING" id="4955.A0A1G4MH82"/>